<evidence type="ECO:0000256" key="8">
    <source>
        <dbReference type="HAMAP-Rule" id="MF_00983"/>
    </source>
</evidence>
<organism evidence="11 12">
    <name type="scientific">Prauserella shujinwangii</name>
    <dbReference type="NCBI Taxonomy" id="1453103"/>
    <lineage>
        <taxon>Bacteria</taxon>
        <taxon>Bacillati</taxon>
        <taxon>Actinomycetota</taxon>
        <taxon>Actinomycetes</taxon>
        <taxon>Pseudonocardiales</taxon>
        <taxon>Pseudonocardiaceae</taxon>
        <taxon>Prauserella</taxon>
    </lineage>
</organism>
<evidence type="ECO:0000256" key="7">
    <source>
        <dbReference type="ARBA" id="ARBA00023125"/>
    </source>
</evidence>
<evidence type="ECO:0000256" key="5">
    <source>
        <dbReference type="ARBA" id="ARBA00022833"/>
    </source>
</evidence>
<dbReference type="SUPFAM" id="SSF52540">
    <property type="entry name" value="P-loop containing nucleoside triphosphate hydrolases"/>
    <property type="match status" value="1"/>
</dbReference>
<sequence length="701" mass="74339">MSRQETSPLWDLPSSGPERTRQAARERAGGRSGNKGRGKGKGQRQPADTDPIARVVVDVPLAHLDRTFDYQVPRELDEAAVPGCRVRVRFAGQLVDGFLLDRAATTEHEGRLAFLERVTSSEPVLPPRLAAHCRAVAERYGGMLIDVLRLAVPPRHAKTEAEPPRDPAAPPPRPEAAGWGRYPRGPALVDALREGRTAHAVWQALPGEDWPARLAEAATTVAAGGRGAVLVVPDHRDVTRLHAACADLAGPDAVVALSADLGPAERYRRWLAVLRGAVRIVVGTRAAMFAPVADPALYVVWDDGDDLHVDPHMPYPHVRDVLVLRAHADRASLLVAGFARTAEAQLLVESGWAHPVVADRAEVRAAAPRVTPTGEDFDIARDEAARAARLPAVAFEAARQGLAAGAPVLVQVPRRGYVPGLACGHCRTPARCRRCAGPLLVPGGDGGVPRPPSCRWCGVTDAAYRCPACGSPRLRAVVVGAKRTAEELGRAFPGVPVRTSGGSEVLATVPASAALVVATPGAEPVADGGYGAALLLDGWALLGRQDLRAAEETLRRWMAAAGLVRPARDGGRVIVGADAGLQPVQALVRWDAAWHAELELAERRELGFPPAVRMASVEGAPEAVATLLDEIALPESAEVLGPVPLGEVDDDGRAERERALVRVPRPDGRALAAAAHAVKVLRDARKETAPVRIQLDPLDLV</sequence>
<evidence type="ECO:0000313" key="12">
    <source>
        <dbReference type="Proteomes" id="UP000238362"/>
    </source>
</evidence>
<feature type="domain" description="Primosomal protein N' 3' DNA-binding" evidence="10">
    <location>
        <begin position="54"/>
        <end position="153"/>
    </location>
</feature>
<proteinExistence type="inferred from homology"/>
<comment type="similarity">
    <text evidence="8">Belongs to the helicase family. PriA subfamily.</text>
</comment>
<keyword evidence="3 8" id="KW-0479">Metal-binding</keyword>
<dbReference type="HAMAP" id="MF_00983">
    <property type="entry name" value="PriA"/>
    <property type="match status" value="1"/>
</dbReference>
<dbReference type="InterPro" id="IPR042115">
    <property type="entry name" value="PriA_3primeBD_sf"/>
</dbReference>
<dbReference type="NCBIfam" id="NF011452">
    <property type="entry name" value="PRK14873.1-2"/>
    <property type="match status" value="1"/>
</dbReference>
<comment type="subunit">
    <text evidence="8">Component of the replication restart primosome.</text>
</comment>
<dbReference type="RefSeq" id="WP_181193374.1">
    <property type="nucleotide sequence ID" value="NZ_PVNH01000008.1"/>
</dbReference>
<feature type="binding site" evidence="8">
    <location>
        <position position="469"/>
    </location>
    <ligand>
        <name>Zn(2+)</name>
        <dbReference type="ChEBI" id="CHEBI:29105"/>
        <label>1</label>
    </ligand>
</feature>
<dbReference type="Gene3D" id="3.40.1440.60">
    <property type="entry name" value="PriA, 3(prime) DNA-binding domain"/>
    <property type="match status" value="1"/>
</dbReference>
<feature type="binding site" evidence="8">
    <location>
        <position position="432"/>
    </location>
    <ligand>
        <name>Zn(2+)</name>
        <dbReference type="ChEBI" id="CHEBI:29105"/>
        <label>2</label>
    </ligand>
</feature>
<comment type="caution">
    <text evidence="8">As this protein does not have any detectable helicase domains, it probably does not have helicase activity.</text>
</comment>
<feature type="region of interest" description="Disordered" evidence="9">
    <location>
        <begin position="1"/>
        <end position="52"/>
    </location>
</feature>
<keyword evidence="11" id="KW-0347">Helicase</keyword>
<dbReference type="Gene3D" id="3.40.50.300">
    <property type="entry name" value="P-loop containing nucleotide triphosphate hydrolases"/>
    <property type="match status" value="1"/>
</dbReference>
<evidence type="ECO:0000256" key="9">
    <source>
        <dbReference type="SAM" id="MobiDB-lite"/>
    </source>
</evidence>
<evidence type="ECO:0000256" key="1">
    <source>
        <dbReference type="ARBA" id="ARBA00022515"/>
    </source>
</evidence>
<dbReference type="EMBL" id="PVNH01000008">
    <property type="protein sequence ID" value="PRX46068.1"/>
    <property type="molecule type" value="Genomic_DNA"/>
</dbReference>
<dbReference type="Proteomes" id="UP000238362">
    <property type="component" value="Unassembled WGS sequence"/>
</dbReference>
<feature type="binding site" evidence="8">
    <location>
        <position position="454"/>
    </location>
    <ligand>
        <name>Zn(2+)</name>
        <dbReference type="ChEBI" id="CHEBI:29105"/>
        <label>2</label>
    </ligand>
</feature>
<keyword evidence="12" id="KW-1185">Reference proteome</keyword>
<dbReference type="InterPro" id="IPR041222">
    <property type="entry name" value="PriA_3primeBD"/>
</dbReference>
<keyword evidence="7 8" id="KW-0238">DNA-binding</keyword>
<feature type="binding site" evidence="8">
    <location>
        <position position="423"/>
    </location>
    <ligand>
        <name>Zn(2+)</name>
        <dbReference type="ChEBI" id="CHEBI:29105"/>
        <label>1</label>
    </ligand>
</feature>
<dbReference type="GO" id="GO:0006302">
    <property type="term" value="P:double-strand break repair"/>
    <property type="evidence" value="ECO:0007669"/>
    <property type="project" value="InterPro"/>
</dbReference>
<dbReference type="GO" id="GO:0005524">
    <property type="term" value="F:ATP binding"/>
    <property type="evidence" value="ECO:0007669"/>
    <property type="project" value="UniProtKB-UniRule"/>
</dbReference>
<dbReference type="GO" id="GO:0008270">
    <property type="term" value="F:zinc ion binding"/>
    <property type="evidence" value="ECO:0007669"/>
    <property type="project" value="UniProtKB-UniRule"/>
</dbReference>
<evidence type="ECO:0000259" key="10">
    <source>
        <dbReference type="Pfam" id="PF17764"/>
    </source>
</evidence>
<dbReference type="PANTHER" id="PTHR30580">
    <property type="entry name" value="PRIMOSOMAL PROTEIN N"/>
    <property type="match status" value="1"/>
</dbReference>
<dbReference type="GO" id="GO:0006310">
    <property type="term" value="P:DNA recombination"/>
    <property type="evidence" value="ECO:0007669"/>
    <property type="project" value="InterPro"/>
</dbReference>
<feature type="binding site" evidence="8">
    <location>
        <position position="457"/>
    </location>
    <ligand>
        <name>Zn(2+)</name>
        <dbReference type="ChEBI" id="CHEBI:29105"/>
        <label>2</label>
    </ligand>
</feature>
<keyword evidence="11" id="KW-0378">Hydrolase</keyword>
<keyword evidence="1 8" id="KW-0639">Primosome</keyword>
<dbReference type="GO" id="GO:0006269">
    <property type="term" value="P:DNA replication, synthesis of primer"/>
    <property type="evidence" value="ECO:0007669"/>
    <property type="project" value="UniProtKB-KW"/>
</dbReference>
<protein>
    <recommendedName>
        <fullName evidence="8">Probable replication restart protein PriA</fullName>
    </recommendedName>
    <alternativeName>
        <fullName evidence="8">Putative ATP-dependent DNA helicase PriA</fullName>
    </alternativeName>
</protein>
<name>A0A2T0LRF6_9PSEU</name>
<evidence type="ECO:0000256" key="4">
    <source>
        <dbReference type="ARBA" id="ARBA00022741"/>
    </source>
</evidence>
<comment type="function">
    <text evidence="8">Initiates the restart of stalled replication forks, which reloads the replicative helicase on sites other than the origin of replication. Recognizes and binds to abandoned replication forks and remodels them to uncover a helicase loading site. Promotes assembly of the primosome at these replication forks.</text>
</comment>
<comment type="caution">
    <text evidence="11">The sequence shown here is derived from an EMBL/GenBank/DDBJ whole genome shotgun (WGS) entry which is preliminary data.</text>
</comment>
<evidence type="ECO:0000256" key="3">
    <source>
        <dbReference type="ARBA" id="ARBA00022723"/>
    </source>
</evidence>
<dbReference type="GO" id="GO:1990077">
    <property type="term" value="C:primosome complex"/>
    <property type="evidence" value="ECO:0007669"/>
    <property type="project" value="UniProtKB-UniRule"/>
</dbReference>
<dbReference type="GO" id="GO:0043138">
    <property type="term" value="F:3'-5' DNA helicase activity"/>
    <property type="evidence" value="ECO:0007669"/>
    <property type="project" value="TreeGrafter"/>
</dbReference>
<dbReference type="InterPro" id="IPR005259">
    <property type="entry name" value="PriA"/>
</dbReference>
<comment type="cofactor">
    <cofactor evidence="8">
        <name>Zn(2+)</name>
        <dbReference type="ChEBI" id="CHEBI:29105"/>
    </cofactor>
    <text evidence="8">Binds 2 zinc ions per subunit.</text>
</comment>
<dbReference type="GO" id="GO:0003677">
    <property type="term" value="F:DNA binding"/>
    <property type="evidence" value="ECO:0007669"/>
    <property type="project" value="UniProtKB-UniRule"/>
</dbReference>
<dbReference type="Pfam" id="PF17764">
    <property type="entry name" value="PriA_3primeBD"/>
    <property type="match status" value="1"/>
</dbReference>
<reference evidence="11 12" key="1">
    <citation type="submission" date="2018-03" db="EMBL/GenBank/DDBJ databases">
        <title>Genomic Encyclopedia of Type Strains, Phase III (KMG-III): the genomes of soil and plant-associated and newly described type strains.</title>
        <authorList>
            <person name="Whitman W."/>
        </authorList>
    </citation>
    <scope>NUCLEOTIDE SEQUENCE [LARGE SCALE GENOMIC DNA]</scope>
    <source>
        <strain evidence="11 12">CGMCC 4.7125</strain>
    </source>
</reference>
<feature type="compositionally biased region" description="Basic and acidic residues" evidence="9">
    <location>
        <begin position="18"/>
        <end position="29"/>
    </location>
</feature>
<dbReference type="PANTHER" id="PTHR30580:SF0">
    <property type="entry name" value="PRIMOSOMAL PROTEIN N"/>
    <property type="match status" value="1"/>
</dbReference>
<gene>
    <name evidence="8" type="primary">priA</name>
    <name evidence="11" type="ORF">B0I33_108215</name>
</gene>
<accession>A0A2T0LRF6</accession>
<feature type="binding site" evidence="8">
    <location>
        <position position="435"/>
    </location>
    <ligand>
        <name>Zn(2+)</name>
        <dbReference type="ChEBI" id="CHEBI:29105"/>
        <label>2</label>
    </ligand>
</feature>
<evidence type="ECO:0000256" key="6">
    <source>
        <dbReference type="ARBA" id="ARBA00022840"/>
    </source>
</evidence>
<feature type="binding site" evidence="8">
    <location>
        <position position="426"/>
    </location>
    <ligand>
        <name>Zn(2+)</name>
        <dbReference type="ChEBI" id="CHEBI:29105"/>
        <label>1</label>
    </ligand>
</feature>
<keyword evidence="6 8" id="KW-0067">ATP-binding</keyword>
<keyword evidence="2 8" id="KW-0235">DNA replication</keyword>
<evidence type="ECO:0000313" key="11">
    <source>
        <dbReference type="EMBL" id="PRX46068.1"/>
    </source>
</evidence>
<keyword evidence="4 8" id="KW-0547">Nucleotide-binding</keyword>
<feature type="region of interest" description="Disordered" evidence="9">
    <location>
        <begin position="156"/>
        <end position="180"/>
    </location>
</feature>
<dbReference type="AlphaFoldDB" id="A0A2T0LRF6"/>
<feature type="binding site" evidence="8">
    <location>
        <position position="466"/>
    </location>
    <ligand>
        <name>Zn(2+)</name>
        <dbReference type="ChEBI" id="CHEBI:29105"/>
        <label>1</label>
    </ligand>
</feature>
<keyword evidence="5 8" id="KW-0862">Zinc</keyword>
<dbReference type="InterPro" id="IPR027417">
    <property type="entry name" value="P-loop_NTPase"/>
</dbReference>
<evidence type="ECO:0000256" key="2">
    <source>
        <dbReference type="ARBA" id="ARBA00022705"/>
    </source>
</evidence>
<dbReference type="GO" id="GO:0006270">
    <property type="term" value="P:DNA replication initiation"/>
    <property type="evidence" value="ECO:0007669"/>
    <property type="project" value="TreeGrafter"/>
</dbReference>